<evidence type="ECO:0000313" key="2">
    <source>
        <dbReference type="Proteomes" id="UP000199514"/>
    </source>
</evidence>
<sequence length="177" mass="20158">MTEENNIVNRVANSGLITINLEDYYHAGERVLWDIAPHLFQGLLLREKDFRDFIKQHDWAQYEGKNIAITCSADAIVPTWAYMLLATQFEPYAHRVVFGDLQTLEQALYQEAIARIDKTALTDAKVIVKGCNKYDVPVFAYTELAYQLKPYVASLMFGEACSNVPLYKKKAAKKATE</sequence>
<accession>A0A1I1LB82</accession>
<dbReference type="EMBL" id="FOLE01000008">
    <property type="protein sequence ID" value="SFC70205.1"/>
    <property type="molecule type" value="Genomic_DNA"/>
</dbReference>
<dbReference type="Pfam" id="PF10652">
    <property type="entry name" value="DUF2480"/>
    <property type="match status" value="1"/>
</dbReference>
<evidence type="ECO:0000313" key="1">
    <source>
        <dbReference type="EMBL" id="SFC70205.1"/>
    </source>
</evidence>
<dbReference type="OrthoDB" id="9803040at2"/>
<dbReference type="STRING" id="927664.SAMN05421780_108146"/>
<dbReference type="RefSeq" id="WP_091514079.1">
    <property type="nucleotide sequence ID" value="NZ_FOLE01000008.1"/>
</dbReference>
<dbReference type="InterPro" id="IPR018914">
    <property type="entry name" value="DUF2480"/>
</dbReference>
<proteinExistence type="predicted"/>
<evidence type="ECO:0008006" key="3">
    <source>
        <dbReference type="Google" id="ProtNLM"/>
    </source>
</evidence>
<protein>
    <recommendedName>
        <fullName evidence="3">DUF2480 family protein</fullName>
    </recommendedName>
</protein>
<reference evidence="1 2" key="1">
    <citation type="submission" date="2016-10" db="EMBL/GenBank/DDBJ databases">
        <authorList>
            <person name="de Groot N.N."/>
        </authorList>
    </citation>
    <scope>NUCLEOTIDE SEQUENCE [LARGE SCALE GENOMIC DNA]</scope>
    <source>
        <strain evidence="1 2">DSM 6793</strain>
    </source>
</reference>
<keyword evidence="2" id="KW-1185">Reference proteome</keyword>
<gene>
    <name evidence="1" type="ORF">SAMN05421780_108146</name>
</gene>
<dbReference type="Proteomes" id="UP000199514">
    <property type="component" value="Unassembled WGS sequence"/>
</dbReference>
<name>A0A1I1LB82_9BACT</name>
<organism evidence="1 2">
    <name type="scientific">Flexibacter flexilis DSM 6793</name>
    <dbReference type="NCBI Taxonomy" id="927664"/>
    <lineage>
        <taxon>Bacteria</taxon>
        <taxon>Pseudomonadati</taxon>
        <taxon>Bacteroidota</taxon>
        <taxon>Cytophagia</taxon>
        <taxon>Cytophagales</taxon>
        <taxon>Flexibacteraceae</taxon>
        <taxon>Flexibacter</taxon>
    </lineage>
</organism>
<dbReference type="AlphaFoldDB" id="A0A1I1LB82"/>